<dbReference type="KEGG" id="vg:80456763"/>
<dbReference type="InterPro" id="IPR013491">
    <property type="entry name" value="Tape_meas_N"/>
</dbReference>
<evidence type="ECO:0000256" key="3">
    <source>
        <dbReference type="SAM" id="MobiDB-lite"/>
    </source>
</evidence>
<feature type="domain" description="Tape measure protein N-terminal" evidence="4">
    <location>
        <begin position="347"/>
        <end position="534"/>
    </location>
</feature>
<evidence type="ECO:0000259" key="4">
    <source>
        <dbReference type="Pfam" id="PF20155"/>
    </source>
</evidence>
<keyword evidence="1" id="KW-1245">Viral tail assembly</keyword>
<feature type="region of interest" description="Disordered" evidence="3">
    <location>
        <begin position="681"/>
        <end position="700"/>
    </location>
</feature>
<dbReference type="RefSeq" id="YP_010773874.1">
    <property type="nucleotide sequence ID" value="NC_074747.1"/>
</dbReference>
<evidence type="ECO:0000256" key="1">
    <source>
        <dbReference type="ARBA" id="ARBA00022465"/>
    </source>
</evidence>
<accession>A0A4Y6EJU6</accession>
<evidence type="ECO:0000313" key="5">
    <source>
        <dbReference type="EMBL" id="QDF15013.1"/>
    </source>
</evidence>
<feature type="coiled-coil region" evidence="2">
    <location>
        <begin position="821"/>
        <end position="848"/>
    </location>
</feature>
<keyword evidence="6" id="KW-1185">Reference proteome</keyword>
<dbReference type="GO" id="GO:0098003">
    <property type="term" value="P:viral tail assembly"/>
    <property type="evidence" value="ECO:0007669"/>
    <property type="project" value="UniProtKB-KW"/>
</dbReference>
<name>A0A4Y6EJU6_9CAUD</name>
<proteinExistence type="predicted"/>
<dbReference type="EMBL" id="MK934841">
    <property type="protein sequence ID" value="QDF15013.1"/>
    <property type="molecule type" value="Genomic_DNA"/>
</dbReference>
<dbReference type="Proteomes" id="UP000317107">
    <property type="component" value="Genome"/>
</dbReference>
<dbReference type="Pfam" id="PF20155">
    <property type="entry name" value="TMP_3"/>
    <property type="match status" value="1"/>
</dbReference>
<reference evidence="5 6" key="1">
    <citation type="submission" date="2019-05" db="EMBL/GenBank/DDBJ databases">
        <title>Genome sequence for Pseudomonas phage UMP151 from the female bladder microbiota.</title>
        <authorList>
            <person name="Johnson G."/>
            <person name="Putonti C."/>
        </authorList>
    </citation>
    <scope>NUCLEOTIDE SEQUENCE [LARGE SCALE GENOMIC DNA]</scope>
</reference>
<evidence type="ECO:0000256" key="2">
    <source>
        <dbReference type="SAM" id="Coils"/>
    </source>
</evidence>
<organism evidence="5 6">
    <name type="scientific">Pseudomonas phage UMP151</name>
    <dbReference type="NCBI Taxonomy" id="2580353"/>
    <lineage>
        <taxon>Viruses</taxon>
        <taxon>Duplodnaviria</taxon>
        <taxon>Heunggongvirae</taxon>
        <taxon>Uroviricota</taxon>
        <taxon>Caudoviricetes</taxon>
        <taxon>Guarnerosvirinae</taxon>
        <taxon>Torontovirus</taxon>
        <taxon>Torontovirus UMP151</taxon>
    </lineage>
</organism>
<dbReference type="NCBIfam" id="TIGR02675">
    <property type="entry name" value="tape_meas_nterm"/>
    <property type="match status" value="1"/>
</dbReference>
<feature type="coiled-coil region" evidence="2">
    <location>
        <begin position="637"/>
        <end position="664"/>
    </location>
</feature>
<keyword evidence="1" id="KW-1188">Viral release from host cell</keyword>
<protein>
    <submittedName>
        <fullName evidence="5">Tail length tape-measure protein</fullName>
    </submittedName>
</protein>
<feature type="compositionally biased region" description="Low complexity" evidence="3">
    <location>
        <begin position="681"/>
        <end position="698"/>
    </location>
</feature>
<sequence>MANRDLEIALRLRADMKDGQAAVEALAAAIRDVGSKASEAGTGLQKVGATGAVDQAQGAIDKLGHSLDGVSAKASEAGKGLQKVGTTGGVDQAQAPIDKLGHSLDGVSDKASEASKDLQKVGATGAVDQAQASVDRLGQSLDSTGKRAGDASRQITQVGESAEQQAARIKAMVAASLQQKSAQDEAADSTQRLNTAVQAGNTAWRDSAQAQSNAMNTFHNAERARVQQVAAEKRAAEAAAAAAAETSRQEAAARKLLGAIDPTYRSLAQLADQERQLTEHFRAGRIEATAYASALDRIRARRDVLNGIGNDARTSTVALNSMGAAIRRVQGLLVAGVAGYGVASFSKEVVNTNLQWQQALYTMEAATGSAAKARQELEYVREVSERLGLELLNTSQAYSRLVAAAKETPELGGSLRTIFEGVASATTALHLTRQETNGILLALEQMVSKGKVQTQELVLQLGQRVPGAFSLAAKALDTNTKQLSEWLEKGMIPAAEFLPRFGAALQEAYGPASQKAATGLQAELNRLENAFTDLKIQAGESGFIDTFTQAVRDLRDVLKDPAVVEGLNLLIKGLGTAIGYAAKGAAGVVNVTKFVAEEIAARVNGPAADDVPRLDDAIARETEYMARVQSALDDAYEKNDQKRIQRYEEALSKAQAQIQQWQDQRDAVLNGAGQVAALPATTVTGTGPTTKTPFTPSGGEDKAAARLAKQNEDWVKQLEKEAATYGKGRAALREYELDQRNLTGALEARARAAWATLDAAEKQKKADEQAKKDATTLKQLNLDYLRATGQTVEAAGAEIEKKYGDLQKRLLATGDTEGAGLVSKLMGIEKAKAELQQLQDQVDRIFGEQSRQESSIQAAQQAGLVSELAARQQLLDLHRSTADEVEQLVPRMEELAKATGDPAAIERVKDLRQQLENTRVAADQLTLALRSGIENGMQDALRGLADGTLSLQEAAVSFLQAVSRSLADVAAQQLAQKATAGLMSLFGQGEQDTSMVTGAAAVTSAAGALAAAGGTLVTGAAALQSAAGSLALANGVKGAGVAASGAGAAGAAGAAAGGSGWWSSITSMFGFASGGHIKGPGTGTSDSIPILASNDEFMTRAAVVRQPGALAFLEQFNRYGMAALSAWANPVRHATGGLMGTPAPAMPAPGLAASRLQEPAKNLSATLKNNQNFYLVDDPSRIGDVMAGRYGDEAMVLHISRDPQKFRQLLGIN</sequence>
<keyword evidence="2" id="KW-0175">Coiled coil</keyword>
<dbReference type="GeneID" id="80456763"/>
<evidence type="ECO:0000313" key="6">
    <source>
        <dbReference type="Proteomes" id="UP000317107"/>
    </source>
</evidence>